<sequence length="98" mass="11202">MATARAFLHLEPALQQPQQQSNAHHPEESAILRLPAPSSCQGQIRNVRTLKARIPKTRDKEESKRAPVSFACQEKVQCARTEQIKYCLKIKQRRAAQR</sequence>
<reference evidence="2" key="1">
    <citation type="journal article" date="2022" name="bioRxiv">
        <title>Sequencing and chromosome-scale assembly of the giantPleurodeles waltlgenome.</title>
        <authorList>
            <person name="Brown T."/>
            <person name="Elewa A."/>
            <person name="Iarovenko S."/>
            <person name="Subramanian E."/>
            <person name="Araus A.J."/>
            <person name="Petzold A."/>
            <person name="Susuki M."/>
            <person name="Suzuki K.-i.T."/>
            <person name="Hayashi T."/>
            <person name="Toyoda A."/>
            <person name="Oliveira C."/>
            <person name="Osipova E."/>
            <person name="Leigh N.D."/>
            <person name="Simon A."/>
            <person name="Yun M.H."/>
        </authorList>
    </citation>
    <scope>NUCLEOTIDE SEQUENCE</scope>
    <source>
        <strain evidence="2">20211129_DDA</strain>
        <tissue evidence="2">Liver</tissue>
    </source>
</reference>
<keyword evidence="3" id="KW-1185">Reference proteome</keyword>
<evidence type="ECO:0000256" key="1">
    <source>
        <dbReference type="SAM" id="MobiDB-lite"/>
    </source>
</evidence>
<proteinExistence type="predicted"/>
<evidence type="ECO:0000313" key="2">
    <source>
        <dbReference type="EMBL" id="KAJ1140807.1"/>
    </source>
</evidence>
<dbReference type="Proteomes" id="UP001066276">
    <property type="component" value="Chromosome 6"/>
</dbReference>
<dbReference type="AlphaFoldDB" id="A0AAV7QN53"/>
<organism evidence="2 3">
    <name type="scientific">Pleurodeles waltl</name>
    <name type="common">Iberian ribbed newt</name>
    <dbReference type="NCBI Taxonomy" id="8319"/>
    <lineage>
        <taxon>Eukaryota</taxon>
        <taxon>Metazoa</taxon>
        <taxon>Chordata</taxon>
        <taxon>Craniata</taxon>
        <taxon>Vertebrata</taxon>
        <taxon>Euteleostomi</taxon>
        <taxon>Amphibia</taxon>
        <taxon>Batrachia</taxon>
        <taxon>Caudata</taxon>
        <taxon>Salamandroidea</taxon>
        <taxon>Salamandridae</taxon>
        <taxon>Pleurodelinae</taxon>
        <taxon>Pleurodeles</taxon>
    </lineage>
</organism>
<feature type="region of interest" description="Disordered" evidence="1">
    <location>
        <begin position="1"/>
        <end position="30"/>
    </location>
</feature>
<accession>A0AAV7QN53</accession>
<gene>
    <name evidence="2" type="ORF">NDU88_007145</name>
</gene>
<dbReference type="EMBL" id="JANPWB010000010">
    <property type="protein sequence ID" value="KAJ1140807.1"/>
    <property type="molecule type" value="Genomic_DNA"/>
</dbReference>
<name>A0AAV7QN53_PLEWA</name>
<protein>
    <submittedName>
        <fullName evidence="2">Uncharacterized protein</fullName>
    </submittedName>
</protein>
<evidence type="ECO:0000313" key="3">
    <source>
        <dbReference type="Proteomes" id="UP001066276"/>
    </source>
</evidence>
<comment type="caution">
    <text evidence="2">The sequence shown here is derived from an EMBL/GenBank/DDBJ whole genome shotgun (WGS) entry which is preliminary data.</text>
</comment>